<proteinExistence type="predicted"/>
<dbReference type="EMBL" id="PDOC01000010">
    <property type="protein sequence ID" value="PIL44026.1"/>
    <property type="molecule type" value="Genomic_DNA"/>
</dbReference>
<name>A0A2G8TD84_9BURK</name>
<sequence>MTGSDSKDRPPLYKSILLVVLGAAAVLLVPLIAMQFTREVVWTPMDFVAAAVLLIGAGLMYLLPARLLRTTGSRIALGVVVAIALVLVWAELAVGIFGTPFAGT</sequence>
<dbReference type="AlphaFoldDB" id="A0A2G8TD84"/>
<protein>
    <submittedName>
        <fullName evidence="2">Uncharacterized protein</fullName>
    </submittedName>
</protein>
<dbReference type="Proteomes" id="UP000230390">
    <property type="component" value="Unassembled WGS sequence"/>
</dbReference>
<keyword evidence="1" id="KW-0472">Membrane</keyword>
<reference evidence="2 3" key="1">
    <citation type="submission" date="2017-10" db="EMBL/GenBank/DDBJ databases">
        <title>Massilia psychrophilum sp. nov., a novel purple-pigmented bacterium isolated from Tianshan glacier, Xinjiang Municipality, China.</title>
        <authorList>
            <person name="Wang H."/>
        </authorList>
    </citation>
    <scope>NUCLEOTIDE SEQUENCE [LARGE SCALE GENOMIC DNA]</scope>
    <source>
        <strain evidence="2 3">JCM 30074</strain>
    </source>
</reference>
<evidence type="ECO:0000313" key="2">
    <source>
        <dbReference type="EMBL" id="PIL44026.1"/>
    </source>
</evidence>
<evidence type="ECO:0000313" key="3">
    <source>
        <dbReference type="Proteomes" id="UP000230390"/>
    </source>
</evidence>
<keyword evidence="3" id="KW-1185">Reference proteome</keyword>
<feature type="transmembrane region" description="Helical" evidence="1">
    <location>
        <begin position="45"/>
        <end position="63"/>
    </location>
</feature>
<feature type="transmembrane region" description="Helical" evidence="1">
    <location>
        <begin position="75"/>
        <end position="98"/>
    </location>
</feature>
<evidence type="ECO:0000256" key="1">
    <source>
        <dbReference type="SAM" id="Phobius"/>
    </source>
</evidence>
<gene>
    <name evidence="2" type="ORF">CR105_16815</name>
</gene>
<feature type="transmembrane region" description="Helical" evidence="1">
    <location>
        <begin position="12"/>
        <end position="33"/>
    </location>
</feature>
<keyword evidence="1" id="KW-0812">Transmembrane</keyword>
<keyword evidence="1" id="KW-1133">Transmembrane helix</keyword>
<organism evidence="2 3">
    <name type="scientific">Massilia eurypsychrophila</name>
    <dbReference type="NCBI Taxonomy" id="1485217"/>
    <lineage>
        <taxon>Bacteria</taxon>
        <taxon>Pseudomonadati</taxon>
        <taxon>Pseudomonadota</taxon>
        <taxon>Betaproteobacteria</taxon>
        <taxon>Burkholderiales</taxon>
        <taxon>Oxalobacteraceae</taxon>
        <taxon>Telluria group</taxon>
        <taxon>Massilia</taxon>
    </lineage>
</organism>
<comment type="caution">
    <text evidence="2">The sequence shown here is derived from an EMBL/GenBank/DDBJ whole genome shotgun (WGS) entry which is preliminary data.</text>
</comment>
<accession>A0A2G8TD84</accession>